<evidence type="ECO:0000313" key="1">
    <source>
        <dbReference type="EMBL" id="EKO32066.1"/>
    </source>
</evidence>
<comment type="caution">
    <text evidence="1">The sequence shown here is derived from an EMBL/GenBank/DDBJ whole genome shotgun (WGS) entry which is preliminary data.</text>
</comment>
<gene>
    <name evidence="1" type="ORF">LEP1GSC179_1893</name>
</gene>
<protein>
    <submittedName>
        <fullName evidence="1">Uncharacterized protein</fullName>
    </submittedName>
</protein>
<organism evidence="1 2">
    <name type="scientific">Leptospira santarosai str. MOR084</name>
    <dbReference type="NCBI Taxonomy" id="1049984"/>
    <lineage>
        <taxon>Bacteria</taxon>
        <taxon>Pseudomonadati</taxon>
        <taxon>Spirochaetota</taxon>
        <taxon>Spirochaetia</taxon>
        <taxon>Leptospirales</taxon>
        <taxon>Leptospiraceae</taxon>
        <taxon>Leptospira</taxon>
    </lineage>
</organism>
<dbReference type="AlphaFoldDB" id="A0A0E2B9M1"/>
<keyword evidence="2" id="KW-1185">Reference proteome</keyword>
<name>A0A0E2B9M1_9LEPT</name>
<accession>A0A0E2B9M1</accession>
<reference evidence="1" key="1">
    <citation type="submission" date="2012-10" db="EMBL/GenBank/DDBJ databases">
        <authorList>
            <person name="Harkins D.M."/>
            <person name="Durkin A.S."/>
            <person name="Brinkac L.M."/>
            <person name="Haft D.H."/>
            <person name="Selengut J.D."/>
            <person name="Sanka R."/>
            <person name="DePew J."/>
            <person name="Purushe J."/>
            <person name="Matthias M.A."/>
            <person name="Vinetz J.M."/>
            <person name="Sutton G.G."/>
            <person name="Nierman W.C."/>
            <person name="Fouts D.E."/>
        </authorList>
    </citation>
    <scope>NUCLEOTIDE SEQUENCE [LARGE SCALE GENOMIC DNA]</scope>
    <source>
        <strain evidence="1">MOR084</strain>
    </source>
</reference>
<dbReference type="EMBL" id="AHON02000082">
    <property type="protein sequence ID" value="EKO32066.1"/>
    <property type="molecule type" value="Genomic_DNA"/>
</dbReference>
<dbReference type="Proteomes" id="UP000006329">
    <property type="component" value="Unassembled WGS sequence"/>
</dbReference>
<evidence type="ECO:0000313" key="2">
    <source>
        <dbReference type="Proteomes" id="UP000006329"/>
    </source>
</evidence>
<proteinExistence type="predicted"/>
<sequence>MSKISLLNGDSFTNQGFITDISSSSGMNHFLFSLYLWKVFDTRYLPFISGILQGQQTTSLA</sequence>